<dbReference type="InterPro" id="IPR029045">
    <property type="entry name" value="ClpP/crotonase-like_dom_sf"/>
</dbReference>
<accession>A0A9D4DY36</accession>
<organism evidence="1 2">
    <name type="scientific">Dreissena polymorpha</name>
    <name type="common">Zebra mussel</name>
    <name type="synonym">Mytilus polymorpha</name>
    <dbReference type="NCBI Taxonomy" id="45954"/>
    <lineage>
        <taxon>Eukaryota</taxon>
        <taxon>Metazoa</taxon>
        <taxon>Spiralia</taxon>
        <taxon>Lophotrochozoa</taxon>
        <taxon>Mollusca</taxon>
        <taxon>Bivalvia</taxon>
        <taxon>Autobranchia</taxon>
        <taxon>Heteroconchia</taxon>
        <taxon>Euheterodonta</taxon>
        <taxon>Imparidentia</taxon>
        <taxon>Neoheterodontei</taxon>
        <taxon>Myida</taxon>
        <taxon>Dreissenoidea</taxon>
        <taxon>Dreissenidae</taxon>
        <taxon>Dreissena</taxon>
    </lineage>
</organism>
<dbReference type="Proteomes" id="UP000828390">
    <property type="component" value="Unassembled WGS sequence"/>
</dbReference>
<dbReference type="GO" id="GO:0004165">
    <property type="term" value="F:delta(3)-delta(2)-enoyl-CoA isomerase activity"/>
    <property type="evidence" value="ECO:0007669"/>
    <property type="project" value="TreeGrafter"/>
</dbReference>
<dbReference type="GO" id="GO:0005777">
    <property type="term" value="C:peroxisome"/>
    <property type="evidence" value="ECO:0007669"/>
    <property type="project" value="TreeGrafter"/>
</dbReference>
<evidence type="ECO:0008006" key="3">
    <source>
        <dbReference type="Google" id="ProtNLM"/>
    </source>
</evidence>
<protein>
    <recommendedName>
        <fullName evidence="3">Enoyl-CoA hydratase/isomerase family protein</fullName>
    </recommendedName>
</protein>
<comment type="caution">
    <text evidence="1">The sequence shown here is derived from an EMBL/GenBank/DDBJ whole genome shotgun (WGS) entry which is preliminary data.</text>
</comment>
<name>A0A9D4DY36_DREPO</name>
<dbReference type="GO" id="GO:0006635">
    <property type="term" value="P:fatty acid beta-oxidation"/>
    <property type="evidence" value="ECO:0007669"/>
    <property type="project" value="TreeGrafter"/>
</dbReference>
<dbReference type="SUPFAM" id="SSF52096">
    <property type="entry name" value="ClpP/crotonase"/>
    <property type="match status" value="1"/>
</dbReference>
<dbReference type="Pfam" id="PF00378">
    <property type="entry name" value="ECH_1"/>
    <property type="match status" value="1"/>
</dbReference>
<dbReference type="EMBL" id="JAIWYP010000009">
    <property type="protein sequence ID" value="KAH3768940.1"/>
    <property type="molecule type" value="Genomic_DNA"/>
</dbReference>
<evidence type="ECO:0000313" key="1">
    <source>
        <dbReference type="EMBL" id="KAH3768940.1"/>
    </source>
</evidence>
<dbReference type="AlphaFoldDB" id="A0A9D4DY36"/>
<dbReference type="OrthoDB" id="1696280at2759"/>
<evidence type="ECO:0000313" key="2">
    <source>
        <dbReference type="Proteomes" id="UP000828390"/>
    </source>
</evidence>
<dbReference type="CDD" id="cd06558">
    <property type="entry name" value="crotonase-like"/>
    <property type="match status" value="1"/>
</dbReference>
<keyword evidence="2" id="KW-1185">Reference proteome</keyword>
<reference evidence="1" key="1">
    <citation type="journal article" date="2019" name="bioRxiv">
        <title>The Genome of the Zebra Mussel, Dreissena polymorpha: A Resource for Invasive Species Research.</title>
        <authorList>
            <person name="McCartney M.A."/>
            <person name="Auch B."/>
            <person name="Kono T."/>
            <person name="Mallez S."/>
            <person name="Zhang Y."/>
            <person name="Obille A."/>
            <person name="Becker A."/>
            <person name="Abrahante J.E."/>
            <person name="Garbe J."/>
            <person name="Badalamenti J.P."/>
            <person name="Herman A."/>
            <person name="Mangelson H."/>
            <person name="Liachko I."/>
            <person name="Sullivan S."/>
            <person name="Sone E.D."/>
            <person name="Koren S."/>
            <person name="Silverstein K.A.T."/>
            <person name="Beckman K.B."/>
            <person name="Gohl D.M."/>
        </authorList>
    </citation>
    <scope>NUCLEOTIDE SEQUENCE</scope>
    <source>
        <strain evidence="1">Duluth1</strain>
        <tissue evidence="1">Whole animal</tissue>
    </source>
</reference>
<dbReference type="PANTHER" id="PTHR11941">
    <property type="entry name" value="ENOYL-COA HYDRATASE-RELATED"/>
    <property type="match status" value="1"/>
</dbReference>
<proteinExistence type="predicted"/>
<gene>
    <name evidence="1" type="ORF">DPMN_170159</name>
</gene>
<dbReference type="Gene3D" id="3.90.226.10">
    <property type="entry name" value="2-enoyl-CoA Hydratase, Chain A, domain 1"/>
    <property type="match status" value="1"/>
</dbReference>
<sequence>MDFVGLSVRLTDEDVAVVTMCNGDNTFTLDYVRTWNQALDFIDTHPKIVGIITTGEGRSFSTGLDVDWLKAQTAQALDEYHEALHKLYKRILAIGITTVAAVNGHAIAEGAFIALVHDFRLMREDRGWVQWPEVHMKLPFTKTMVDIFKLKVPCVISQREALVFGKRLDAKRGVALGIIDRAVPAPSLMSEALVTLQKARGNMKLDRHFFGVMKEDLYTNYIRRESSAAKL</sequence>
<dbReference type="InterPro" id="IPR001753">
    <property type="entry name" value="Enoyl-CoA_hydra/iso"/>
</dbReference>
<dbReference type="PANTHER" id="PTHR11941:SF75">
    <property type="entry name" value="ENOYL-COA HYDRATASE_ISOMERASE FAMILY PROTEIN"/>
    <property type="match status" value="1"/>
</dbReference>
<reference evidence="1" key="2">
    <citation type="submission" date="2020-11" db="EMBL/GenBank/DDBJ databases">
        <authorList>
            <person name="McCartney M.A."/>
            <person name="Auch B."/>
            <person name="Kono T."/>
            <person name="Mallez S."/>
            <person name="Becker A."/>
            <person name="Gohl D.M."/>
            <person name="Silverstein K.A.T."/>
            <person name="Koren S."/>
            <person name="Bechman K.B."/>
            <person name="Herman A."/>
            <person name="Abrahante J.E."/>
            <person name="Garbe J."/>
        </authorList>
    </citation>
    <scope>NUCLEOTIDE SEQUENCE</scope>
    <source>
        <strain evidence="1">Duluth1</strain>
        <tissue evidence="1">Whole animal</tissue>
    </source>
</reference>